<protein>
    <submittedName>
        <fullName evidence="1">Uncharacterized protein</fullName>
    </submittedName>
</protein>
<accession>A0ABT9QSK8</accession>
<sequence length="57" mass="6467">MVQAVPERLATTSVKWRSRLTLIILDVVLSAGKAYTASTDMFNHSSNLQFNREFNTH</sequence>
<gene>
    <name evidence="1" type="ORF">J2853_008958</name>
</gene>
<dbReference type="EMBL" id="JAUSQU010000001">
    <property type="protein sequence ID" value="MDP9849747.1"/>
    <property type="molecule type" value="Genomic_DNA"/>
</dbReference>
<organism evidence="1 2">
    <name type="scientific">Streptosporangium lutulentum</name>
    <dbReference type="NCBI Taxonomy" id="1461250"/>
    <lineage>
        <taxon>Bacteria</taxon>
        <taxon>Bacillati</taxon>
        <taxon>Actinomycetota</taxon>
        <taxon>Actinomycetes</taxon>
        <taxon>Streptosporangiales</taxon>
        <taxon>Streptosporangiaceae</taxon>
        <taxon>Streptosporangium</taxon>
    </lineage>
</organism>
<dbReference type="Proteomes" id="UP001225356">
    <property type="component" value="Unassembled WGS sequence"/>
</dbReference>
<reference evidence="1 2" key="1">
    <citation type="submission" date="2023-07" db="EMBL/GenBank/DDBJ databases">
        <title>Sequencing the genomes of 1000 actinobacteria strains.</title>
        <authorList>
            <person name="Klenk H.-P."/>
        </authorList>
    </citation>
    <scope>NUCLEOTIDE SEQUENCE [LARGE SCALE GENOMIC DNA]</scope>
    <source>
        <strain evidence="1 2">DSM 46740</strain>
    </source>
</reference>
<keyword evidence="2" id="KW-1185">Reference proteome</keyword>
<evidence type="ECO:0000313" key="1">
    <source>
        <dbReference type="EMBL" id="MDP9849747.1"/>
    </source>
</evidence>
<evidence type="ECO:0000313" key="2">
    <source>
        <dbReference type="Proteomes" id="UP001225356"/>
    </source>
</evidence>
<comment type="caution">
    <text evidence="1">The sequence shown here is derived from an EMBL/GenBank/DDBJ whole genome shotgun (WGS) entry which is preliminary data.</text>
</comment>
<name>A0ABT9QSK8_9ACTN</name>
<proteinExistence type="predicted"/>